<evidence type="ECO:0000313" key="5">
    <source>
        <dbReference type="EMBL" id="CRK25255.1"/>
    </source>
</evidence>
<protein>
    <recommendedName>
        <fullName evidence="7">Gfo/Idh/MocA-like oxidoreductase N-terminal domain-containing protein</fullName>
    </recommendedName>
</protein>
<evidence type="ECO:0000259" key="4">
    <source>
        <dbReference type="Pfam" id="PF22725"/>
    </source>
</evidence>
<feature type="transmembrane region" description="Helical" evidence="2">
    <location>
        <begin position="12"/>
        <end position="35"/>
    </location>
</feature>
<dbReference type="InterPro" id="IPR055170">
    <property type="entry name" value="GFO_IDH_MocA-like_dom"/>
</dbReference>
<accession>A0A0G4LUI9</accession>
<dbReference type="EMBL" id="CVQI01017668">
    <property type="protein sequence ID" value="CRK25255.1"/>
    <property type="molecule type" value="Genomic_DNA"/>
</dbReference>
<dbReference type="GO" id="GO:0005737">
    <property type="term" value="C:cytoplasm"/>
    <property type="evidence" value="ECO:0007669"/>
    <property type="project" value="TreeGrafter"/>
</dbReference>
<feature type="non-terminal residue" evidence="5">
    <location>
        <position position="1"/>
    </location>
</feature>
<evidence type="ECO:0000259" key="3">
    <source>
        <dbReference type="Pfam" id="PF01408"/>
    </source>
</evidence>
<feature type="domain" description="Gfo/Idh/MocA-like oxidoreductase N-terminal" evidence="3">
    <location>
        <begin position="25"/>
        <end position="140"/>
    </location>
</feature>
<dbReference type="Gene3D" id="3.30.360.10">
    <property type="entry name" value="Dihydrodipicolinate Reductase, domain 2"/>
    <property type="match status" value="1"/>
</dbReference>
<dbReference type="Proteomes" id="UP000045706">
    <property type="component" value="Unassembled WGS sequence"/>
</dbReference>
<evidence type="ECO:0000256" key="2">
    <source>
        <dbReference type="SAM" id="Phobius"/>
    </source>
</evidence>
<dbReference type="SUPFAM" id="SSF51735">
    <property type="entry name" value="NAD(P)-binding Rossmann-fold domains"/>
    <property type="match status" value="1"/>
</dbReference>
<dbReference type="Gene3D" id="3.40.50.720">
    <property type="entry name" value="NAD(P)-binding Rossmann-like Domain"/>
    <property type="match status" value="1"/>
</dbReference>
<dbReference type="PANTHER" id="PTHR42840">
    <property type="entry name" value="NAD(P)-BINDING ROSSMANN-FOLD SUPERFAMILY PROTEIN-RELATED"/>
    <property type="match status" value="1"/>
</dbReference>
<keyword evidence="2" id="KW-0812">Transmembrane</keyword>
<dbReference type="InterPro" id="IPR000683">
    <property type="entry name" value="Gfo/Idh/MocA-like_OxRdtase_N"/>
</dbReference>
<evidence type="ECO:0008006" key="7">
    <source>
        <dbReference type="Google" id="ProtNLM"/>
    </source>
</evidence>
<proteinExistence type="inferred from homology"/>
<comment type="similarity">
    <text evidence="1">Belongs to the Gfo/Idh/MocA family.</text>
</comment>
<keyword evidence="2" id="KW-1133">Transmembrane helix</keyword>
<dbReference type="GO" id="GO:0016491">
    <property type="term" value="F:oxidoreductase activity"/>
    <property type="evidence" value="ECO:0007669"/>
    <property type="project" value="TreeGrafter"/>
</dbReference>
<dbReference type="PANTHER" id="PTHR42840:SF5">
    <property type="entry name" value="NAD(P)-BINDING ROSSMANN-FOLD SUPERFAMILY PROTEIN"/>
    <property type="match status" value="1"/>
</dbReference>
<dbReference type="InterPro" id="IPR036291">
    <property type="entry name" value="NAD(P)-bd_dom_sf"/>
</dbReference>
<dbReference type="Pfam" id="PF01408">
    <property type="entry name" value="GFO_IDH_MocA"/>
    <property type="match status" value="1"/>
</dbReference>
<evidence type="ECO:0000313" key="6">
    <source>
        <dbReference type="Proteomes" id="UP000045706"/>
    </source>
</evidence>
<gene>
    <name evidence="5" type="ORF">BN1723_013554</name>
</gene>
<dbReference type="GO" id="GO:0006740">
    <property type="term" value="P:NADPH regeneration"/>
    <property type="evidence" value="ECO:0007669"/>
    <property type="project" value="TreeGrafter"/>
</dbReference>
<name>A0A0G4LUI9_VERLO</name>
<evidence type="ECO:0000256" key="1">
    <source>
        <dbReference type="ARBA" id="ARBA00010928"/>
    </source>
</evidence>
<dbReference type="Pfam" id="PF22725">
    <property type="entry name" value="GFO_IDH_MocA_C3"/>
    <property type="match status" value="1"/>
</dbReference>
<feature type="domain" description="GFO/IDH/MocA-like oxidoreductase" evidence="4">
    <location>
        <begin position="175"/>
        <end position="289"/>
    </location>
</feature>
<keyword evidence="2" id="KW-0472">Membrane</keyword>
<reference evidence="6" key="1">
    <citation type="submission" date="2015-05" db="EMBL/GenBank/DDBJ databases">
        <authorList>
            <person name="Fogelqvist Johan"/>
        </authorList>
    </citation>
    <scope>NUCLEOTIDE SEQUENCE [LARGE SCALE GENOMIC DNA]</scope>
</reference>
<dbReference type="GO" id="GO:0000166">
    <property type="term" value="F:nucleotide binding"/>
    <property type="evidence" value="ECO:0007669"/>
    <property type="project" value="InterPro"/>
</dbReference>
<organism evidence="5 6">
    <name type="scientific">Verticillium longisporum</name>
    <name type="common">Verticillium dahliae var. longisporum</name>
    <dbReference type="NCBI Taxonomy" id="100787"/>
    <lineage>
        <taxon>Eukaryota</taxon>
        <taxon>Fungi</taxon>
        <taxon>Dikarya</taxon>
        <taxon>Ascomycota</taxon>
        <taxon>Pezizomycotina</taxon>
        <taxon>Sordariomycetes</taxon>
        <taxon>Hypocreomycetidae</taxon>
        <taxon>Glomerellales</taxon>
        <taxon>Plectosphaerellaceae</taxon>
        <taxon>Verticillium</taxon>
    </lineage>
</organism>
<sequence length="367" mass="40114">QGRIRSGHCQLSLLLLLIGSTTMIAVALLGGGIFAREQYVPAIRDSPSLTLRAVYSRSEKTAAAVSAEVEPRPDIYYDSPDKEKSSLDDLLSRADIFAVIICLPIPVQAGIVRRALAAGKHVLSEKPIARDVATASALIAWHVSRPGTPVWAVAENFRFNESLQYAADRLRDIGGRLVTFRLAFYTCIKKDNKYYQTEWRRTPDFQGGFLLDAAVHFIASLRLLLCATGDTINRVMAASALLQEHLVPVDTIHAVALTESGRSGTISLSYGIEPRSDLEIVIITTRGSVTWTPVKVQVTTVTGLVNEVKEFIYDNAVRAEIEAFCRSLPSGVPDQLQTPLEALEDLKILQALLESGELSGTPRDINS</sequence>
<dbReference type="AlphaFoldDB" id="A0A0G4LUI9"/>
<dbReference type="SUPFAM" id="SSF55347">
    <property type="entry name" value="Glyceraldehyde-3-phosphate dehydrogenase-like, C-terminal domain"/>
    <property type="match status" value="1"/>
</dbReference>